<reference evidence="1 2" key="1">
    <citation type="journal article" date="2013" name="Biodegradation">
        <title>Occurrence of 4-tert-butylphenol (4-t-BP) biodegradation in an aquatic sample caused by the presence of Spirodela polyrrhiza and isolation of a 4-t-BP-utilizing bacterium.</title>
        <authorList>
            <person name="Ogata Y."/>
            <person name="Toyama T."/>
            <person name="Yu N."/>
            <person name="Wang X."/>
            <person name="Sei K."/>
            <person name="Ike M."/>
        </authorList>
    </citation>
    <scope>NUCLEOTIDE SEQUENCE [LARGE SCALE GENOMIC DNA]</scope>
    <source>
        <strain evidence="1 2">OMI</strain>
    </source>
</reference>
<dbReference type="EMBL" id="BEWI01000032">
    <property type="protein sequence ID" value="GAY23671.1"/>
    <property type="molecule type" value="Genomic_DNA"/>
</dbReference>
<proteinExistence type="predicted"/>
<gene>
    <name evidence="1" type="ORF">SFOMI_4249</name>
</gene>
<reference evidence="1 2" key="2">
    <citation type="journal article" date="2013" name="Environ. Sci. Technol.">
        <title>The 4-tert-butylphenol-utilizing bacterium Sphingobium fuliginis OMI can degrade bisphenols via phenolic ring hydroxylation and meta-cleavage pathway.</title>
        <authorList>
            <person name="Ogata Y."/>
            <person name="Goda S."/>
            <person name="Toyama T."/>
            <person name="Sei K."/>
            <person name="Ike M."/>
        </authorList>
    </citation>
    <scope>NUCLEOTIDE SEQUENCE [LARGE SCALE GENOMIC DNA]</scope>
    <source>
        <strain evidence="1 2">OMI</strain>
    </source>
</reference>
<dbReference type="AlphaFoldDB" id="A0A292ZLB8"/>
<dbReference type="RefSeq" id="WP_099186528.1">
    <property type="nucleotide sequence ID" value="NZ_BEWI01000032.1"/>
</dbReference>
<organism evidence="1 2">
    <name type="scientific">Sphingobium fuliginis (strain ATCC 27551)</name>
    <dbReference type="NCBI Taxonomy" id="336203"/>
    <lineage>
        <taxon>Bacteria</taxon>
        <taxon>Pseudomonadati</taxon>
        <taxon>Pseudomonadota</taxon>
        <taxon>Alphaproteobacteria</taxon>
        <taxon>Sphingomonadales</taxon>
        <taxon>Sphingomonadaceae</taxon>
        <taxon>Sphingobium</taxon>
    </lineage>
</organism>
<dbReference type="Proteomes" id="UP000221538">
    <property type="component" value="Unassembled WGS sequence"/>
</dbReference>
<sequence>MSVVVEEDRIILSGAATVEDAEPLLAALLEHPHHRIDVAGLARAHLAVVQLVLAAGRPVIGPPESPFLREIAFASPMQIKV</sequence>
<name>A0A292ZLB8_SPHSA</name>
<accession>A0A292ZLB8</accession>
<evidence type="ECO:0008006" key="3">
    <source>
        <dbReference type="Google" id="ProtNLM"/>
    </source>
</evidence>
<evidence type="ECO:0000313" key="2">
    <source>
        <dbReference type="Proteomes" id="UP000221538"/>
    </source>
</evidence>
<comment type="caution">
    <text evidence="1">The sequence shown here is derived from an EMBL/GenBank/DDBJ whole genome shotgun (WGS) entry which is preliminary data.</text>
</comment>
<evidence type="ECO:0000313" key="1">
    <source>
        <dbReference type="EMBL" id="GAY23671.1"/>
    </source>
</evidence>
<protein>
    <recommendedName>
        <fullName evidence="3">STAS domain-containing protein</fullName>
    </recommendedName>
</protein>